<keyword evidence="4" id="KW-1133">Transmembrane helix</keyword>
<evidence type="ECO:0000256" key="3">
    <source>
        <dbReference type="ARBA" id="ARBA00023012"/>
    </source>
</evidence>
<dbReference type="InterPro" id="IPR011712">
    <property type="entry name" value="Sig_transdc_His_kin_sub3_dim/P"/>
</dbReference>
<keyword evidence="1" id="KW-0808">Transferase</keyword>
<dbReference type="SUPFAM" id="SSF55874">
    <property type="entry name" value="ATPase domain of HSP90 chaperone/DNA topoisomerase II/histidine kinase"/>
    <property type="match status" value="1"/>
</dbReference>
<comment type="caution">
    <text evidence="6">The sequence shown here is derived from an EMBL/GenBank/DDBJ whole genome shotgun (WGS) entry which is preliminary data.</text>
</comment>
<dbReference type="PROSITE" id="PS50109">
    <property type="entry name" value="HIS_KIN"/>
    <property type="match status" value="1"/>
</dbReference>
<dbReference type="RefSeq" id="WP_184911548.1">
    <property type="nucleotide sequence ID" value="NZ_JACHJR010000001.1"/>
</dbReference>
<dbReference type="GO" id="GO:0016020">
    <property type="term" value="C:membrane"/>
    <property type="evidence" value="ECO:0007669"/>
    <property type="project" value="InterPro"/>
</dbReference>
<dbReference type="PANTHER" id="PTHR24421">
    <property type="entry name" value="NITRATE/NITRITE SENSOR PROTEIN NARX-RELATED"/>
    <property type="match status" value="1"/>
</dbReference>
<protein>
    <submittedName>
        <fullName evidence="6">Signal transduction histidine kinase</fullName>
    </submittedName>
</protein>
<reference evidence="6 7" key="1">
    <citation type="submission" date="2020-08" db="EMBL/GenBank/DDBJ databases">
        <title>Sequencing the genomes of 1000 actinobacteria strains.</title>
        <authorList>
            <person name="Klenk H.-P."/>
        </authorList>
    </citation>
    <scope>NUCLEOTIDE SEQUENCE [LARGE SCALE GENOMIC DNA]</scope>
    <source>
        <strain evidence="6 7">DSM 44786</strain>
    </source>
</reference>
<feature type="transmembrane region" description="Helical" evidence="4">
    <location>
        <begin position="37"/>
        <end position="56"/>
    </location>
</feature>
<evidence type="ECO:0000256" key="4">
    <source>
        <dbReference type="SAM" id="Phobius"/>
    </source>
</evidence>
<keyword evidence="4" id="KW-0812">Transmembrane</keyword>
<dbReference type="EMBL" id="JACHJR010000001">
    <property type="protein sequence ID" value="MBB4945203.1"/>
    <property type="molecule type" value="Genomic_DNA"/>
</dbReference>
<keyword evidence="4" id="KW-0472">Membrane</keyword>
<dbReference type="Proteomes" id="UP000573327">
    <property type="component" value="Unassembled WGS sequence"/>
</dbReference>
<dbReference type="InterPro" id="IPR036890">
    <property type="entry name" value="HATPase_C_sf"/>
</dbReference>
<accession>A0A7W7S8D7</accession>
<evidence type="ECO:0000313" key="6">
    <source>
        <dbReference type="EMBL" id="MBB4945203.1"/>
    </source>
</evidence>
<proteinExistence type="predicted"/>
<dbReference type="GO" id="GO:0000155">
    <property type="term" value="F:phosphorelay sensor kinase activity"/>
    <property type="evidence" value="ECO:0007669"/>
    <property type="project" value="InterPro"/>
</dbReference>
<evidence type="ECO:0000313" key="7">
    <source>
        <dbReference type="Proteomes" id="UP000573327"/>
    </source>
</evidence>
<dbReference type="Pfam" id="PF07730">
    <property type="entry name" value="HisKA_3"/>
    <property type="match status" value="1"/>
</dbReference>
<evidence type="ECO:0000256" key="1">
    <source>
        <dbReference type="ARBA" id="ARBA00022679"/>
    </source>
</evidence>
<dbReference type="AlphaFoldDB" id="A0A7W7S8D7"/>
<organism evidence="6 7">
    <name type="scientific">Kitasatospora gansuensis</name>
    <dbReference type="NCBI Taxonomy" id="258050"/>
    <lineage>
        <taxon>Bacteria</taxon>
        <taxon>Bacillati</taxon>
        <taxon>Actinomycetota</taxon>
        <taxon>Actinomycetes</taxon>
        <taxon>Kitasatosporales</taxon>
        <taxon>Streptomycetaceae</taxon>
        <taxon>Kitasatospora</taxon>
    </lineage>
</organism>
<evidence type="ECO:0000259" key="5">
    <source>
        <dbReference type="PROSITE" id="PS50109"/>
    </source>
</evidence>
<feature type="domain" description="Histidine kinase" evidence="5">
    <location>
        <begin position="297"/>
        <end position="389"/>
    </location>
</feature>
<dbReference type="SMART" id="SM00387">
    <property type="entry name" value="HATPase_c"/>
    <property type="match status" value="1"/>
</dbReference>
<evidence type="ECO:0000256" key="2">
    <source>
        <dbReference type="ARBA" id="ARBA00022777"/>
    </source>
</evidence>
<feature type="transmembrane region" description="Helical" evidence="4">
    <location>
        <begin position="141"/>
        <end position="160"/>
    </location>
</feature>
<keyword evidence="3" id="KW-0902">Two-component regulatory system</keyword>
<dbReference type="InterPro" id="IPR005467">
    <property type="entry name" value="His_kinase_dom"/>
</dbReference>
<dbReference type="Gene3D" id="3.30.565.10">
    <property type="entry name" value="Histidine kinase-like ATPase, C-terminal domain"/>
    <property type="match status" value="1"/>
</dbReference>
<feature type="transmembrane region" description="Helical" evidence="4">
    <location>
        <begin position="109"/>
        <end position="129"/>
    </location>
</feature>
<name>A0A7W7S8D7_9ACTN</name>
<keyword evidence="7" id="KW-1185">Reference proteome</keyword>
<dbReference type="Gene3D" id="1.20.5.1930">
    <property type="match status" value="1"/>
</dbReference>
<feature type="transmembrane region" description="Helical" evidence="4">
    <location>
        <begin position="87"/>
        <end position="104"/>
    </location>
</feature>
<sequence>MTTDSTARPVPWIPPVLYAAVLAGGLYHAAVAEEAAHPGRVAGFVAGLALLLTLELLERGRQLASAAVLLTVRLLLFSAVAALDGSGVSRALFVLVPFSAYFAFGRRVALLTGAGCVALLLTGYGLWVPHWWLRSAYVSDLLMFALALALALSMAAVAVGEQQGRARLERALAELERYAAQVAELSTAEERNRVAREIHDSLGHHLTAVAVQLEKAEVFRELDPAAAARAVSDARWSAGRALTEVRESVSALREVRPFSLSRALTDLVRHLGDDRLTVSLDLTGDELTYESRTLTALYRAAQEALTNARRHGRATRVQVAAEYGENSARLVVTDNGAGFTVASADPGSGSGLRGMRERVAALGGLVEVRDRPADGPTGVVVTVTVPRVRRAAELVR</sequence>
<gene>
    <name evidence="6" type="ORF">F4556_000738</name>
</gene>
<dbReference type="InterPro" id="IPR050482">
    <property type="entry name" value="Sensor_HK_TwoCompSys"/>
</dbReference>
<keyword evidence="2 6" id="KW-0418">Kinase</keyword>
<feature type="transmembrane region" description="Helical" evidence="4">
    <location>
        <begin position="63"/>
        <end position="81"/>
    </location>
</feature>
<dbReference type="Pfam" id="PF02518">
    <property type="entry name" value="HATPase_c"/>
    <property type="match status" value="1"/>
</dbReference>
<dbReference type="GO" id="GO:0046983">
    <property type="term" value="F:protein dimerization activity"/>
    <property type="evidence" value="ECO:0007669"/>
    <property type="project" value="InterPro"/>
</dbReference>
<feature type="transmembrane region" description="Helical" evidence="4">
    <location>
        <begin position="12"/>
        <end position="31"/>
    </location>
</feature>
<dbReference type="InterPro" id="IPR003594">
    <property type="entry name" value="HATPase_dom"/>
</dbReference>
<dbReference type="CDD" id="cd16917">
    <property type="entry name" value="HATPase_UhpB-NarQ-NarX-like"/>
    <property type="match status" value="1"/>
</dbReference>